<keyword evidence="1" id="KW-0812">Transmembrane</keyword>
<dbReference type="STRING" id="1817841.A3B10_02830"/>
<dbReference type="InterPro" id="IPR043993">
    <property type="entry name" value="T4SS_pilin"/>
</dbReference>
<name>A0A1F5Q2Q1_9BACT</name>
<evidence type="ECO:0000313" key="3">
    <source>
        <dbReference type="EMBL" id="OGE96222.1"/>
    </source>
</evidence>
<evidence type="ECO:0000256" key="2">
    <source>
        <dbReference type="SAM" id="SignalP"/>
    </source>
</evidence>
<dbReference type="EMBL" id="MFFB01000006">
    <property type="protein sequence ID" value="OGE96222.1"/>
    <property type="molecule type" value="Genomic_DNA"/>
</dbReference>
<feature type="signal peptide" evidence="2">
    <location>
        <begin position="1"/>
        <end position="25"/>
    </location>
</feature>
<protein>
    <submittedName>
        <fullName evidence="3">Uncharacterized protein</fullName>
    </submittedName>
</protein>
<dbReference type="Pfam" id="PF18895">
    <property type="entry name" value="T4SS_pilin"/>
    <property type="match status" value="1"/>
</dbReference>
<proteinExistence type="predicted"/>
<feature type="transmembrane region" description="Helical" evidence="1">
    <location>
        <begin position="55"/>
        <end position="76"/>
    </location>
</feature>
<organism evidence="3 4">
    <name type="scientific">Candidatus Doudnabacteria bacterium RIFCSPLOWO2_01_FULL_44_21</name>
    <dbReference type="NCBI Taxonomy" id="1817841"/>
    <lineage>
        <taxon>Bacteria</taxon>
        <taxon>Candidatus Doudnaibacteriota</taxon>
    </lineage>
</organism>
<dbReference type="Proteomes" id="UP000177281">
    <property type="component" value="Unassembled WGS sequence"/>
</dbReference>
<sequence>MKPKIKIILASFFLAVLLTANFASAQLITCGGRNPDGSAQTGCQLVDMVFTVERIINYLLAWAWLVSIFFILWAGWEMMNSGGNQERITVGKDTFKHAIIGFFLIMSAYLLVNVIVGLLTSTNPGAGALDNILKNIR</sequence>
<feature type="chain" id="PRO_5009520462" evidence="2">
    <location>
        <begin position="26"/>
        <end position="137"/>
    </location>
</feature>
<keyword evidence="1" id="KW-1133">Transmembrane helix</keyword>
<gene>
    <name evidence="3" type="ORF">A3B10_02830</name>
</gene>
<keyword evidence="1" id="KW-0472">Membrane</keyword>
<evidence type="ECO:0000256" key="1">
    <source>
        <dbReference type="SAM" id="Phobius"/>
    </source>
</evidence>
<comment type="caution">
    <text evidence="3">The sequence shown here is derived from an EMBL/GenBank/DDBJ whole genome shotgun (WGS) entry which is preliminary data.</text>
</comment>
<accession>A0A1F5Q2Q1</accession>
<dbReference type="AlphaFoldDB" id="A0A1F5Q2Q1"/>
<reference evidence="3 4" key="1">
    <citation type="journal article" date="2016" name="Nat. Commun.">
        <title>Thousands of microbial genomes shed light on interconnected biogeochemical processes in an aquifer system.</title>
        <authorList>
            <person name="Anantharaman K."/>
            <person name="Brown C.T."/>
            <person name="Hug L.A."/>
            <person name="Sharon I."/>
            <person name="Castelle C.J."/>
            <person name="Probst A.J."/>
            <person name="Thomas B.C."/>
            <person name="Singh A."/>
            <person name="Wilkins M.J."/>
            <person name="Karaoz U."/>
            <person name="Brodie E.L."/>
            <person name="Williams K.H."/>
            <person name="Hubbard S.S."/>
            <person name="Banfield J.F."/>
        </authorList>
    </citation>
    <scope>NUCLEOTIDE SEQUENCE [LARGE SCALE GENOMIC DNA]</scope>
</reference>
<feature type="transmembrane region" description="Helical" evidence="1">
    <location>
        <begin position="97"/>
        <end position="119"/>
    </location>
</feature>
<keyword evidence="2" id="KW-0732">Signal</keyword>
<evidence type="ECO:0000313" key="4">
    <source>
        <dbReference type="Proteomes" id="UP000177281"/>
    </source>
</evidence>